<sequence length="430" mass="49435">MILLTFSFYLLLVVLLTWLSSRGIVLILIISWWGIWNFLSYFSISGIQIIDIDTQFVYFLFFASITAAYISFERISQKWKNRSFNFSNVKSLYKILFWLAICVLLPVQIFFVFRAIYILTFIMPPGMYRNDVFGLITGTSTLFFNSNALALLHSLVIGPFQYIYLFTGLSYYLLRRKLGLILIGVTLIILDAVMMFGRFGYHFLIVTLLFGLIFTAYFSGISKLTRHSLKLIAAFSFLVLFSLFITLNKGNEGMIEILKTFVVTYHTESFAIFDLELRNPNSILHNYTYGLSTIGGVERYWTLVLNKLSYPIVSQTDIVGAYLHQNFVIGQDSYGRPLLFNAFGSIFFTMYRDGGLVAIFGFGTIFGFLLSYYSISINTRDPYRFSMLLGLVYILIYGIFQPSTLGPMLPAFVFIFLLHLCSQIYSRVKD</sequence>
<feature type="transmembrane region" description="Helical" evidence="1">
    <location>
        <begin position="355"/>
        <end position="375"/>
    </location>
</feature>
<feature type="transmembrane region" description="Helical" evidence="1">
    <location>
        <begin position="178"/>
        <end position="197"/>
    </location>
</feature>
<feature type="transmembrane region" description="Helical" evidence="1">
    <location>
        <begin position="96"/>
        <end position="122"/>
    </location>
</feature>
<keyword evidence="3" id="KW-1185">Reference proteome</keyword>
<dbReference type="OrthoDB" id="344435at2"/>
<dbReference type="EMBL" id="RQGA01000014">
    <property type="protein sequence ID" value="TGL37121.1"/>
    <property type="molecule type" value="Genomic_DNA"/>
</dbReference>
<feature type="transmembrane region" description="Helical" evidence="1">
    <location>
        <begin position="228"/>
        <end position="247"/>
    </location>
</feature>
<reference evidence="2" key="1">
    <citation type="journal article" date="2019" name="PLoS Negl. Trop. Dis.">
        <title>Revisiting the worldwide diversity of Leptospira species in the environment.</title>
        <authorList>
            <person name="Vincent A.T."/>
            <person name="Schiettekatte O."/>
            <person name="Bourhy P."/>
            <person name="Veyrier F.J."/>
            <person name="Picardeau M."/>
        </authorList>
    </citation>
    <scope>NUCLEOTIDE SEQUENCE [LARGE SCALE GENOMIC DNA]</scope>
    <source>
        <strain evidence="2">201702692</strain>
    </source>
</reference>
<feature type="transmembrane region" description="Helical" evidence="1">
    <location>
        <begin position="203"/>
        <end position="221"/>
    </location>
</feature>
<proteinExistence type="predicted"/>
<feature type="transmembrane region" description="Helical" evidence="1">
    <location>
        <begin position="406"/>
        <end position="425"/>
    </location>
</feature>
<gene>
    <name evidence="2" type="ORF">EHQ49_12770</name>
</gene>
<feature type="transmembrane region" description="Helical" evidence="1">
    <location>
        <begin position="56"/>
        <end position="75"/>
    </location>
</feature>
<comment type="caution">
    <text evidence="2">The sequence shown here is derived from an EMBL/GenBank/DDBJ whole genome shotgun (WGS) entry which is preliminary data.</text>
</comment>
<evidence type="ECO:0000256" key="1">
    <source>
        <dbReference type="SAM" id="Phobius"/>
    </source>
</evidence>
<feature type="transmembrane region" description="Helical" evidence="1">
    <location>
        <begin position="7"/>
        <end position="36"/>
    </location>
</feature>
<keyword evidence="1" id="KW-1133">Transmembrane helix</keyword>
<accession>A0A4R9JDC5</accession>
<dbReference type="NCBIfam" id="TIGR04370">
    <property type="entry name" value="glyco_rpt_poly"/>
    <property type="match status" value="1"/>
</dbReference>
<evidence type="ECO:0000313" key="2">
    <source>
        <dbReference type="EMBL" id="TGL37121.1"/>
    </source>
</evidence>
<evidence type="ECO:0000313" key="3">
    <source>
        <dbReference type="Proteomes" id="UP000298125"/>
    </source>
</evidence>
<protein>
    <submittedName>
        <fullName evidence="2">Oligosaccharide repeat unit polymerase</fullName>
    </submittedName>
</protein>
<keyword evidence="1" id="KW-0812">Transmembrane</keyword>
<dbReference type="AlphaFoldDB" id="A0A4R9JDC5"/>
<dbReference type="Proteomes" id="UP000298125">
    <property type="component" value="Unassembled WGS sequence"/>
</dbReference>
<organism evidence="2 3">
    <name type="scientific">Leptospira perdikensis</name>
    <dbReference type="NCBI Taxonomy" id="2484948"/>
    <lineage>
        <taxon>Bacteria</taxon>
        <taxon>Pseudomonadati</taxon>
        <taxon>Spirochaetota</taxon>
        <taxon>Spirochaetia</taxon>
        <taxon>Leptospirales</taxon>
        <taxon>Leptospiraceae</taxon>
        <taxon>Leptospira</taxon>
    </lineage>
</organism>
<name>A0A4R9JDC5_9LEPT</name>
<keyword evidence="1" id="KW-0472">Membrane</keyword>
<dbReference type="RefSeq" id="WP_135580072.1">
    <property type="nucleotide sequence ID" value="NZ_RQGA01000014.1"/>
</dbReference>
<feature type="transmembrane region" description="Helical" evidence="1">
    <location>
        <begin position="142"/>
        <end position="166"/>
    </location>
</feature>
<feature type="transmembrane region" description="Helical" evidence="1">
    <location>
        <begin position="382"/>
        <end position="400"/>
    </location>
</feature>